<gene>
    <name evidence="2" type="ORF">SeMB42_g04979</name>
</gene>
<protein>
    <submittedName>
        <fullName evidence="2">Uncharacterized protein</fullName>
    </submittedName>
</protein>
<evidence type="ECO:0000313" key="3">
    <source>
        <dbReference type="Proteomes" id="UP000317494"/>
    </source>
</evidence>
<organism evidence="2 3">
    <name type="scientific">Synchytrium endobioticum</name>
    <dbReference type="NCBI Taxonomy" id="286115"/>
    <lineage>
        <taxon>Eukaryota</taxon>
        <taxon>Fungi</taxon>
        <taxon>Fungi incertae sedis</taxon>
        <taxon>Chytridiomycota</taxon>
        <taxon>Chytridiomycota incertae sedis</taxon>
        <taxon>Chytridiomycetes</taxon>
        <taxon>Synchytriales</taxon>
        <taxon>Synchytriaceae</taxon>
        <taxon>Synchytrium</taxon>
    </lineage>
</organism>
<evidence type="ECO:0000313" key="2">
    <source>
        <dbReference type="EMBL" id="TPX42818.1"/>
    </source>
</evidence>
<sequence>MFVRSARVADMAFKSIVGVLAAFTVVGTVNSISMIYDIKKRADIRRFEMERKTLESTSPDFVANDEAGQRQ</sequence>
<dbReference type="VEuPathDB" id="FungiDB:SeMB42_g04979"/>
<dbReference type="Proteomes" id="UP000317494">
    <property type="component" value="Unassembled WGS sequence"/>
</dbReference>
<keyword evidence="1" id="KW-0472">Membrane</keyword>
<dbReference type="EMBL" id="QEAN01000220">
    <property type="protein sequence ID" value="TPX42818.1"/>
    <property type="molecule type" value="Genomic_DNA"/>
</dbReference>
<dbReference type="AlphaFoldDB" id="A0A507CUQ0"/>
<keyword evidence="1" id="KW-1133">Transmembrane helix</keyword>
<proteinExistence type="predicted"/>
<keyword evidence="1" id="KW-0812">Transmembrane</keyword>
<comment type="caution">
    <text evidence="2">The sequence shown here is derived from an EMBL/GenBank/DDBJ whole genome shotgun (WGS) entry which is preliminary data.</text>
</comment>
<reference evidence="2 3" key="1">
    <citation type="journal article" date="2019" name="Sci. Rep.">
        <title>Comparative genomics of chytrid fungi reveal insights into the obligate biotrophic and pathogenic lifestyle of Synchytrium endobioticum.</title>
        <authorList>
            <person name="van de Vossenberg B.T.L.H."/>
            <person name="Warris S."/>
            <person name="Nguyen H.D.T."/>
            <person name="van Gent-Pelzer M.P.E."/>
            <person name="Joly D.L."/>
            <person name="van de Geest H.C."/>
            <person name="Bonants P.J.M."/>
            <person name="Smith D.S."/>
            <person name="Levesque C.A."/>
            <person name="van der Lee T.A.J."/>
        </authorList>
    </citation>
    <scope>NUCLEOTIDE SEQUENCE [LARGE SCALE GENOMIC DNA]</scope>
    <source>
        <strain evidence="2 3">MB42</strain>
    </source>
</reference>
<feature type="transmembrane region" description="Helical" evidence="1">
    <location>
        <begin position="12"/>
        <end position="36"/>
    </location>
</feature>
<accession>A0A507CUQ0</accession>
<name>A0A507CUQ0_9FUNG</name>
<keyword evidence="3" id="KW-1185">Reference proteome</keyword>
<evidence type="ECO:0000256" key="1">
    <source>
        <dbReference type="SAM" id="Phobius"/>
    </source>
</evidence>